<dbReference type="InterPro" id="IPR027417">
    <property type="entry name" value="P-loop_NTPase"/>
</dbReference>
<keyword evidence="6 8" id="KW-0460">Magnesium</keyword>
<dbReference type="Gene3D" id="1.10.300.10">
    <property type="entry name" value="Adenylosuccinate Synthetase, subunit A, domain 2"/>
    <property type="match status" value="1"/>
</dbReference>
<dbReference type="PANTHER" id="PTHR11846:SF0">
    <property type="entry name" value="ADENYLOSUCCINATE SYNTHETASE"/>
    <property type="match status" value="1"/>
</dbReference>
<keyword evidence="8" id="KW-0963">Cytoplasm</keyword>
<comment type="function">
    <text evidence="8">Plays an important role in the de novo pathway of purine nucleotide biosynthesis. Catalyzes the first committed step in the biosynthesis of AMP from IMP.</text>
</comment>
<dbReference type="Proteomes" id="UP000295711">
    <property type="component" value="Unassembled WGS sequence"/>
</dbReference>
<dbReference type="FunFam" id="1.10.300.10:FF:000001">
    <property type="entry name" value="Adenylosuccinate synthetase"/>
    <property type="match status" value="1"/>
</dbReference>
<evidence type="ECO:0000256" key="7">
    <source>
        <dbReference type="ARBA" id="ARBA00023134"/>
    </source>
</evidence>
<dbReference type="InterPro" id="IPR042111">
    <property type="entry name" value="Adenylosuccinate_synth_dom3"/>
</dbReference>
<keyword evidence="3 8" id="KW-0479">Metal-binding</keyword>
<dbReference type="RefSeq" id="WP_132089834.1">
    <property type="nucleotide sequence ID" value="NZ_JANKAQ010000003.1"/>
</dbReference>
<feature type="binding site" evidence="8">
    <location>
        <begin position="39"/>
        <end position="41"/>
    </location>
    <ligand>
        <name>GTP</name>
        <dbReference type="ChEBI" id="CHEBI:37565"/>
    </ligand>
</feature>
<feature type="binding site" evidence="8">
    <location>
        <begin position="333"/>
        <end position="335"/>
    </location>
    <ligand>
        <name>GTP</name>
        <dbReference type="ChEBI" id="CHEBI:37565"/>
    </ligand>
</feature>
<feature type="active site" description="Proton acceptor" evidence="8">
    <location>
        <position position="12"/>
    </location>
</feature>
<comment type="subcellular location">
    <subcellularLocation>
        <location evidence="8">Cytoplasm</location>
    </subcellularLocation>
</comment>
<dbReference type="InterPro" id="IPR001114">
    <property type="entry name" value="Adenylosuccinate_synthetase"/>
</dbReference>
<feature type="binding site" evidence="8">
    <location>
        <begin position="11"/>
        <end position="17"/>
    </location>
    <ligand>
        <name>GTP</name>
        <dbReference type="ChEBI" id="CHEBI:37565"/>
    </ligand>
</feature>
<evidence type="ECO:0000256" key="1">
    <source>
        <dbReference type="ARBA" id="ARBA00011738"/>
    </source>
</evidence>
<proteinExistence type="inferred from homology"/>
<feature type="binding site" evidence="8">
    <location>
        <position position="307"/>
    </location>
    <ligand>
        <name>GTP</name>
        <dbReference type="ChEBI" id="CHEBI:37565"/>
    </ligand>
</feature>
<comment type="subunit">
    <text evidence="1 8">Homodimer.</text>
</comment>
<dbReference type="InterPro" id="IPR042109">
    <property type="entry name" value="Adenylosuccinate_synth_dom1"/>
</dbReference>
<dbReference type="AlphaFoldDB" id="A0A4V2SDW5"/>
<dbReference type="EC" id="6.3.4.4" evidence="8"/>
<dbReference type="NCBIfam" id="NF002223">
    <property type="entry name" value="PRK01117.1"/>
    <property type="match status" value="1"/>
</dbReference>
<keyword evidence="7 8" id="KW-0342">GTP-binding</keyword>
<keyword evidence="10" id="KW-1185">Reference proteome</keyword>
<comment type="catalytic activity">
    <reaction evidence="8">
        <text>IMP + L-aspartate + GTP = N(6)-(1,2-dicarboxyethyl)-AMP + GDP + phosphate + 2 H(+)</text>
        <dbReference type="Rhea" id="RHEA:15753"/>
        <dbReference type="ChEBI" id="CHEBI:15378"/>
        <dbReference type="ChEBI" id="CHEBI:29991"/>
        <dbReference type="ChEBI" id="CHEBI:37565"/>
        <dbReference type="ChEBI" id="CHEBI:43474"/>
        <dbReference type="ChEBI" id="CHEBI:57567"/>
        <dbReference type="ChEBI" id="CHEBI:58053"/>
        <dbReference type="ChEBI" id="CHEBI:58189"/>
        <dbReference type="EC" id="6.3.4.4"/>
    </reaction>
</comment>
<reference evidence="9 10" key="1">
    <citation type="submission" date="2019-03" db="EMBL/GenBank/DDBJ databases">
        <title>Genomic Encyclopedia of Type Strains, Phase IV (KMG-IV): sequencing the most valuable type-strain genomes for metagenomic binning, comparative biology and taxonomic classification.</title>
        <authorList>
            <person name="Goeker M."/>
        </authorList>
    </citation>
    <scope>NUCLEOTIDE SEQUENCE [LARGE SCALE GENOMIC DNA]</scope>
    <source>
        <strain evidence="9 10">DSM 28559</strain>
    </source>
</reference>
<feature type="binding site" evidence="8">
    <location>
        <begin position="414"/>
        <end position="416"/>
    </location>
    <ligand>
        <name>GTP</name>
        <dbReference type="ChEBI" id="CHEBI:37565"/>
    </ligand>
</feature>
<dbReference type="Gene3D" id="3.90.170.10">
    <property type="entry name" value="Adenylosuccinate Synthetase, subunit A, domain 3"/>
    <property type="match status" value="1"/>
</dbReference>
<feature type="binding site" description="in other chain" evidence="8">
    <location>
        <position position="238"/>
    </location>
    <ligand>
        <name>IMP</name>
        <dbReference type="ChEBI" id="CHEBI:58053"/>
        <note>ligand shared between dimeric partners</note>
    </ligand>
</feature>
<dbReference type="CDD" id="cd03108">
    <property type="entry name" value="AdSS"/>
    <property type="match status" value="1"/>
</dbReference>
<keyword evidence="4 8" id="KW-0547">Nucleotide-binding</keyword>
<dbReference type="SMART" id="SM00788">
    <property type="entry name" value="Adenylsucc_synt"/>
    <property type="match status" value="1"/>
</dbReference>
<comment type="caution">
    <text evidence="8">Lacks conserved residue(s) required for the propagation of feature annotation.</text>
</comment>
<dbReference type="SUPFAM" id="SSF52540">
    <property type="entry name" value="P-loop containing nucleoside triphosphate hydrolases"/>
    <property type="match status" value="1"/>
</dbReference>
<evidence type="ECO:0000313" key="10">
    <source>
        <dbReference type="Proteomes" id="UP000295711"/>
    </source>
</evidence>
<dbReference type="PANTHER" id="PTHR11846">
    <property type="entry name" value="ADENYLOSUCCINATE SYNTHETASE"/>
    <property type="match status" value="1"/>
</dbReference>
<dbReference type="GO" id="GO:0005525">
    <property type="term" value="F:GTP binding"/>
    <property type="evidence" value="ECO:0007669"/>
    <property type="project" value="UniProtKB-UniRule"/>
</dbReference>
<keyword evidence="2 8" id="KW-0436">Ligase</keyword>
<feature type="binding site" description="in other chain" evidence="8">
    <location>
        <position position="305"/>
    </location>
    <ligand>
        <name>IMP</name>
        <dbReference type="ChEBI" id="CHEBI:58053"/>
        <note>ligand shared between dimeric partners</note>
    </ligand>
</feature>
<dbReference type="GO" id="GO:0000287">
    <property type="term" value="F:magnesium ion binding"/>
    <property type="evidence" value="ECO:0007669"/>
    <property type="project" value="UniProtKB-UniRule"/>
</dbReference>
<dbReference type="GO" id="GO:0004019">
    <property type="term" value="F:adenylosuccinate synthase activity"/>
    <property type="evidence" value="ECO:0007669"/>
    <property type="project" value="UniProtKB-UniRule"/>
</dbReference>
<feature type="binding site" description="in other chain" evidence="8">
    <location>
        <position position="127"/>
    </location>
    <ligand>
        <name>IMP</name>
        <dbReference type="ChEBI" id="CHEBI:58053"/>
        <note>ligand shared between dimeric partners</note>
    </ligand>
</feature>
<accession>A0A4V2SDW5</accession>
<feature type="binding site" evidence="8">
    <location>
        <begin position="301"/>
        <end position="307"/>
    </location>
    <ligand>
        <name>substrate</name>
    </ligand>
</feature>
<evidence type="ECO:0000256" key="2">
    <source>
        <dbReference type="ARBA" id="ARBA00022598"/>
    </source>
</evidence>
<dbReference type="OrthoDB" id="9807553at2"/>
<protein>
    <recommendedName>
        <fullName evidence="8">Adenylosuccinate synthetase</fullName>
        <shortName evidence="8">AMPSase</shortName>
        <shortName evidence="8">AdSS</shortName>
        <ecNumber evidence="8">6.3.4.4</ecNumber>
    </recommendedName>
    <alternativeName>
        <fullName evidence="8">IMP--aspartate ligase</fullName>
    </alternativeName>
</protein>
<name>A0A4V2SDW5_9FIRM</name>
<dbReference type="Gene3D" id="3.40.440.10">
    <property type="entry name" value="Adenylosuccinate Synthetase, subunit A, domain 1"/>
    <property type="match status" value="1"/>
</dbReference>
<feature type="binding site" evidence="8">
    <location>
        <position position="12"/>
    </location>
    <ligand>
        <name>Mg(2+)</name>
        <dbReference type="ChEBI" id="CHEBI:18420"/>
    </ligand>
</feature>
<evidence type="ECO:0000256" key="8">
    <source>
        <dbReference type="HAMAP-Rule" id="MF_00011"/>
    </source>
</evidence>
<sequence length="431" mass="47748">MVKAIVGANWGDEGKGKITDMLAEESDIIVRFQGGSNAGHTIINDYGKFALHILPSGVFYNHTTSVIGNGVALNIQNLVDEIDSLVKQGVPQPKILVSDRAQILMPYHVLFDQYEEERLGGKSFGSTKSGIAPFYSDKYAKIGFQVNELFEDEAVLKEKVYQVLETKNVLVEHLYHKAPIDPEEIFQELLKYREMIRPFVCDVSVFLRDAIKEGKKILLEGQLGSLKDPDFGIYPMVTSSSTLASYGAIGAGIPGYEIKDVVTVVKAYSSAVGAGEFVSEIFGDEADQLRRRGGDGGEFGATTGRPRRMGWFDAVASRYGCRMQGATEVALTVLDVLGYLDELPICVGYEIDGEVTRDFPATPQLKKAKPVYTTLPGWKTEIRGITKYEDLPENCRNYIEFIEKELEVPITMVSNGPGRHEIIHRQSSLNR</sequence>
<comment type="cofactor">
    <cofactor evidence="8">
        <name>Mg(2+)</name>
        <dbReference type="ChEBI" id="CHEBI:18420"/>
    </cofactor>
    <text evidence="8">Binds 1 Mg(2+) ion per subunit.</text>
</comment>
<dbReference type="GO" id="GO:0005737">
    <property type="term" value="C:cytoplasm"/>
    <property type="evidence" value="ECO:0007669"/>
    <property type="project" value="UniProtKB-SubCell"/>
</dbReference>
<evidence type="ECO:0000256" key="3">
    <source>
        <dbReference type="ARBA" id="ARBA00022723"/>
    </source>
</evidence>
<dbReference type="InterPro" id="IPR042110">
    <property type="entry name" value="Adenylosuccinate_synth_dom2"/>
</dbReference>
<dbReference type="HAMAP" id="MF_00011">
    <property type="entry name" value="Adenylosucc_synth"/>
    <property type="match status" value="1"/>
</dbReference>
<dbReference type="NCBIfam" id="TIGR00184">
    <property type="entry name" value="purA"/>
    <property type="match status" value="1"/>
</dbReference>
<evidence type="ECO:0000313" key="9">
    <source>
        <dbReference type="EMBL" id="TCO85482.1"/>
    </source>
</evidence>
<evidence type="ECO:0000256" key="5">
    <source>
        <dbReference type="ARBA" id="ARBA00022755"/>
    </source>
</evidence>
<dbReference type="GO" id="GO:0044208">
    <property type="term" value="P:'de novo' AMP biosynthetic process"/>
    <property type="evidence" value="ECO:0007669"/>
    <property type="project" value="UniProtKB-UniRule"/>
</dbReference>
<feature type="binding site" description="in other chain" evidence="8">
    <location>
        <begin position="37"/>
        <end position="40"/>
    </location>
    <ligand>
        <name>IMP</name>
        <dbReference type="ChEBI" id="CHEBI:58053"/>
        <note>ligand shared between dimeric partners</note>
    </ligand>
</feature>
<comment type="similarity">
    <text evidence="8">Belongs to the adenylosuccinate synthetase family.</text>
</comment>
<dbReference type="UniPathway" id="UPA00075">
    <property type="reaction ID" value="UER00335"/>
</dbReference>
<feature type="binding site" evidence="8">
    <location>
        <position position="141"/>
    </location>
    <ligand>
        <name>IMP</name>
        <dbReference type="ChEBI" id="CHEBI:58053"/>
        <note>ligand shared between dimeric partners</note>
    </ligand>
</feature>
<gene>
    <name evidence="8" type="primary">purA</name>
    <name evidence="9" type="ORF">EV212_103204</name>
</gene>
<feature type="binding site" evidence="8">
    <location>
        <position position="39"/>
    </location>
    <ligand>
        <name>Mg(2+)</name>
        <dbReference type="ChEBI" id="CHEBI:18420"/>
    </ligand>
</feature>
<dbReference type="EMBL" id="SLXA01000003">
    <property type="protein sequence ID" value="TCO85482.1"/>
    <property type="molecule type" value="Genomic_DNA"/>
</dbReference>
<feature type="active site" description="Proton donor" evidence="8">
    <location>
        <position position="40"/>
    </location>
</feature>
<comment type="caution">
    <text evidence="9">The sequence shown here is derived from an EMBL/GenBank/DDBJ whole genome shotgun (WGS) entry which is preliminary data.</text>
</comment>
<feature type="binding site" description="in other chain" evidence="8">
    <location>
        <begin position="12"/>
        <end position="15"/>
    </location>
    <ligand>
        <name>IMP</name>
        <dbReference type="ChEBI" id="CHEBI:58053"/>
        <note>ligand shared between dimeric partners</note>
    </ligand>
</feature>
<dbReference type="GO" id="GO:0046040">
    <property type="term" value="P:IMP metabolic process"/>
    <property type="evidence" value="ECO:0007669"/>
    <property type="project" value="TreeGrafter"/>
</dbReference>
<comment type="pathway">
    <text evidence="8">Purine metabolism; AMP biosynthesis via de novo pathway; AMP from IMP: step 1/2.</text>
</comment>
<dbReference type="Pfam" id="PF00709">
    <property type="entry name" value="Adenylsucc_synt"/>
    <property type="match status" value="1"/>
</dbReference>
<keyword evidence="5 8" id="KW-0658">Purine biosynthesis</keyword>
<organism evidence="9 10">
    <name type="scientific">Frisingicoccus caecimuris</name>
    <dbReference type="NCBI Taxonomy" id="1796636"/>
    <lineage>
        <taxon>Bacteria</taxon>
        <taxon>Bacillati</taxon>
        <taxon>Bacillota</taxon>
        <taxon>Clostridia</taxon>
        <taxon>Lachnospirales</taxon>
        <taxon>Lachnospiraceae</taxon>
        <taxon>Frisingicoccus</taxon>
    </lineage>
</organism>
<dbReference type="FunFam" id="3.90.170.10:FF:000001">
    <property type="entry name" value="Adenylosuccinate synthetase"/>
    <property type="match status" value="1"/>
</dbReference>
<evidence type="ECO:0000256" key="4">
    <source>
        <dbReference type="ARBA" id="ARBA00022741"/>
    </source>
</evidence>
<evidence type="ECO:0000256" key="6">
    <source>
        <dbReference type="ARBA" id="ARBA00022842"/>
    </source>
</evidence>